<dbReference type="InterPro" id="IPR039997">
    <property type="entry name" value="TFE"/>
</dbReference>
<evidence type="ECO:0000256" key="5">
    <source>
        <dbReference type="SAM" id="MobiDB-lite"/>
    </source>
</evidence>
<feature type="coiled-coil region" evidence="4">
    <location>
        <begin position="204"/>
        <end position="238"/>
    </location>
</feature>
<dbReference type="InterPro" id="IPR017919">
    <property type="entry name" value="TFIIE/TFIIEa_HTH"/>
</dbReference>
<feature type="compositionally biased region" description="Acidic residues" evidence="5">
    <location>
        <begin position="416"/>
        <end position="427"/>
    </location>
</feature>
<feature type="region of interest" description="Disordered" evidence="5">
    <location>
        <begin position="385"/>
        <end position="450"/>
    </location>
</feature>
<dbReference type="Pfam" id="PF02002">
    <property type="entry name" value="TFIIE_alpha"/>
    <property type="match status" value="1"/>
</dbReference>
<feature type="domain" description="HTH TFE/IIEalpha-type" evidence="6">
    <location>
        <begin position="6"/>
        <end position="131"/>
    </location>
</feature>
<dbReference type="Gene3D" id="3.30.40.10">
    <property type="entry name" value="Zinc/RING finger domain, C3HC4 (zinc finger)"/>
    <property type="match status" value="1"/>
</dbReference>
<feature type="compositionally biased region" description="Acidic residues" evidence="5">
    <location>
        <begin position="438"/>
        <end position="450"/>
    </location>
</feature>
<dbReference type="EMBL" id="JAJJMA010194816">
    <property type="protein sequence ID" value="MCL7038863.1"/>
    <property type="molecule type" value="Genomic_DNA"/>
</dbReference>
<dbReference type="GO" id="GO:0005673">
    <property type="term" value="C:transcription factor TFIIE complex"/>
    <property type="evidence" value="ECO:0007669"/>
    <property type="project" value="TreeGrafter"/>
</dbReference>
<evidence type="ECO:0000256" key="4">
    <source>
        <dbReference type="SAM" id="Coils"/>
    </source>
</evidence>
<comment type="similarity">
    <text evidence="1">Belongs to the TFIIE alpha subunit family.</text>
</comment>
<keyword evidence="8" id="KW-1185">Reference proteome</keyword>
<gene>
    <name evidence="7" type="ORF">MKW94_003351</name>
</gene>
<keyword evidence="2" id="KW-0805">Transcription regulation</keyword>
<protein>
    <recommendedName>
        <fullName evidence="6">HTH TFE/IIEalpha-type domain-containing protein</fullName>
    </recommendedName>
</protein>
<dbReference type="InterPro" id="IPR024550">
    <property type="entry name" value="TFIIEa/SarR/Rpc3_HTH_dom"/>
</dbReference>
<dbReference type="PANTHER" id="PTHR13097">
    <property type="entry name" value="TRANSCRIPTION INITIATION FACTOR IIE, ALPHA SUBUNIT"/>
    <property type="match status" value="1"/>
</dbReference>
<accession>A0AA42API2</accession>
<dbReference type="InterPro" id="IPR013083">
    <property type="entry name" value="Znf_RING/FYVE/PHD"/>
</dbReference>
<keyword evidence="4" id="KW-0175">Coiled coil</keyword>
<evidence type="ECO:0000313" key="7">
    <source>
        <dbReference type="EMBL" id="MCL7038863.1"/>
    </source>
</evidence>
<sequence>MSMKPFNTLVKFAARAFFDDVSLNQQKNGRSDNRGMAVVILDALTTRQWVREEDLANDLKLHGKQLRKMLRFLEEEKFVARDNRKETAKRAQRVSAALANGTTDGHGEEKQRLHTYSYCCLDYPQILDVVRYRCHRMKKKLKDELDCSKEIQEYVCPGCKKRYNALDALRLISLTGECFNCENCNGELVAENDNKLAAVGVGNGDDKSRRREKLRDMLEKIEEQLKPLQKQLNLVKDLPCPEFLNFRAWEAEAIAAHLAAHGGAGGNDQSKSSQGYRGPFIGDPKFDVELSGVPLEEGGDVKPEVGATKVVPPWMITKGMNLTKEQLGKVTTEEKKVDVKPTSADLYEDKKPTFGEKEDEKYIDEYYKAYYEGLSKMQQERDEAARMIQGELTSSGNGFSDMPSDRQVGFKSKREEDDDDVEWEDAPTTETAKTAPLEESEEDEIDWEDG</sequence>
<comment type="caution">
    <text evidence="7">The sequence shown here is derived from an EMBL/GenBank/DDBJ whole genome shotgun (WGS) entry which is preliminary data.</text>
</comment>
<dbReference type="PANTHER" id="PTHR13097:SF7">
    <property type="entry name" value="GENERAL TRANSCRIPTION FACTOR IIE SUBUNIT 1"/>
    <property type="match status" value="1"/>
</dbReference>
<dbReference type="SUPFAM" id="SSF57783">
    <property type="entry name" value="Zinc beta-ribbon"/>
    <property type="match status" value="1"/>
</dbReference>
<evidence type="ECO:0000259" key="6">
    <source>
        <dbReference type="PROSITE" id="PS51344"/>
    </source>
</evidence>
<dbReference type="GO" id="GO:0006367">
    <property type="term" value="P:transcription initiation at RNA polymerase II promoter"/>
    <property type="evidence" value="ECO:0007669"/>
    <property type="project" value="InterPro"/>
</dbReference>
<keyword evidence="3" id="KW-0804">Transcription</keyword>
<evidence type="ECO:0000313" key="8">
    <source>
        <dbReference type="Proteomes" id="UP001177140"/>
    </source>
</evidence>
<evidence type="ECO:0000256" key="2">
    <source>
        <dbReference type="ARBA" id="ARBA00023015"/>
    </source>
</evidence>
<dbReference type="InterPro" id="IPR002853">
    <property type="entry name" value="TFIIE_asu"/>
</dbReference>
<dbReference type="SMART" id="SM00531">
    <property type="entry name" value="TFIIE"/>
    <property type="match status" value="1"/>
</dbReference>
<evidence type="ECO:0000256" key="3">
    <source>
        <dbReference type="ARBA" id="ARBA00023163"/>
    </source>
</evidence>
<proteinExistence type="inferred from homology"/>
<reference evidence="7" key="1">
    <citation type="submission" date="2022-03" db="EMBL/GenBank/DDBJ databases">
        <title>A functionally conserved STORR gene fusion in Papaver species that diverged 16.8 million years ago.</title>
        <authorList>
            <person name="Catania T."/>
        </authorList>
    </citation>
    <scope>NUCLEOTIDE SEQUENCE</scope>
    <source>
        <strain evidence="7">S-191538</strain>
    </source>
</reference>
<dbReference type="AlphaFoldDB" id="A0AA42API2"/>
<organism evidence="7 8">
    <name type="scientific">Papaver nudicaule</name>
    <name type="common">Iceland poppy</name>
    <dbReference type="NCBI Taxonomy" id="74823"/>
    <lineage>
        <taxon>Eukaryota</taxon>
        <taxon>Viridiplantae</taxon>
        <taxon>Streptophyta</taxon>
        <taxon>Embryophyta</taxon>
        <taxon>Tracheophyta</taxon>
        <taxon>Spermatophyta</taxon>
        <taxon>Magnoliopsida</taxon>
        <taxon>Ranunculales</taxon>
        <taxon>Papaveraceae</taxon>
        <taxon>Papaveroideae</taxon>
        <taxon>Papaver</taxon>
    </lineage>
</organism>
<dbReference type="Proteomes" id="UP001177140">
    <property type="component" value="Unassembled WGS sequence"/>
</dbReference>
<dbReference type="PROSITE" id="PS51344">
    <property type="entry name" value="HTH_TFE_IIE"/>
    <property type="match status" value="1"/>
</dbReference>
<evidence type="ECO:0000256" key="1">
    <source>
        <dbReference type="ARBA" id="ARBA00008947"/>
    </source>
</evidence>
<name>A0AA42API2_PAPNU</name>